<dbReference type="InterPro" id="IPR032260">
    <property type="entry name" value="DUF5060"/>
</dbReference>
<evidence type="ECO:0000259" key="2">
    <source>
        <dbReference type="Pfam" id="PF16586"/>
    </source>
</evidence>
<evidence type="ECO:0000259" key="1">
    <source>
        <dbReference type="Pfam" id="PF07632"/>
    </source>
</evidence>
<dbReference type="Proteomes" id="UP000199403">
    <property type="component" value="Unassembled WGS sequence"/>
</dbReference>
<reference evidence="4" key="1">
    <citation type="submission" date="2016-10" db="EMBL/GenBank/DDBJ databases">
        <authorList>
            <person name="Varghese N."/>
            <person name="Submissions S."/>
        </authorList>
    </citation>
    <scope>NUCLEOTIDE SEQUENCE [LARGE SCALE GENOMIC DNA]</scope>
    <source>
        <strain evidence="4">IBRC-M 10761</strain>
    </source>
</reference>
<protein>
    <submittedName>
        <fullName evidence="3">Uncharacterized protein</fullName>
    </submittedName>
</protein>
<feature type="domain" description="Cellulose-binding Sde182 nucleoside hydrolase-like" evidence="1">
    <location>
        <begin position="31"/>
        <end position="273"/>
    </location>
</feature>
<dbReference type="GO" id="GO:0016799">
    <property type="term" value="F:hydrolase activity, hydrolyzing N-glycosyl compounds"/>
    <property type="evidence" value="ECO:0007669"/>
    <property type="project" value="InterPro"/>
</dbReference>
<dbReference type="STRING" id="1416801.SAMN05192553_102111"/>
<dbReference type="RefSeq" id="WP_092170567.1">
    <property type="nucleotide sequence ID" value="NZ_FNZH01000002.1"/>
</dbReference>
<dbReference type="InterPro" id="IPR011483">
    <property type="entry name" value="Sde182_NH-like"/>
</dbReference>
<evidence type="ECO:0000313" key="4">
    <source>
        <dbReference type="Proteomes" id="UP000199403"/>
    </source>
</evidence>
<evidence type="ECO:0000313" key="3">
    <source>
        <dbReference type="EMBL" id="SEJ04614.1"/>
    </source>
</evidence>
<keyword evidence="4" id="KW-1185">Reference proteome</keyword>
<gene>
    <name evidence="3" type="ORF">SAMN05192553_102111</name>
</gene>
<organism evidence="3 4">
    <name type="scientific">Cyclobacterium xiamenense</name>
    <dbReference type="NCBI Taxonomy" id="1297121"/>
    <lineage>
        <taxon>Bacteria</taxon>
        <taxon>Pseudomonadati</taxon>
        <taxon>Bacteroidota</taxon>
        <taxon>Cytophagia</taxon>
        <taxon>Cytophagales</taxon>
        <taxon>Cyclobacteriaceae</taxon>
        <taxon>Cyclobacterium</taxon>
    </lineage>
</organism>
<dbReference type="OrthoDB" id="253051at2"/>
<dbReference type="Gene3D" id="3.90.245.10">
    <property type="entry name" value="Ribonucleoside hydrolase-like"/>
    <property type="match status" value="1"/>
</dbReference>
<dbReference type="SUPFAM" id="SSF53590">
    <property type="entry name" value="Nucleoside hydrolase"/>
    <property type="match status" value="1"/>
</dbReference>
<dbReference type="Pfam" id="PF16586">
    <property type="entry name" value="DUF5060"/>
    <property type="match status" value="1"/>
</dbReference>
<accession>A0A1H6VNI8</accession>
<dbReference type="AlphaFoldDB" id="A0A1H6VNI8"/>
<proteinExistence type="predicted"/>
<dbReference type="Pfam" id="PF07632">
    <property type="entry name" value="Sde182_NH-like"/>
    <property type="match status" value="1"/>
</dbReference>
<dbReference type="EMBL" id="FNZH01000002">
    <property type="protein sequence ID" value="SEJ04614.1"/>
    <property type="molecule type" value="Genomic_DNA"/>
</dbReference>
<name>A0A1H6VNI8_9BACT</name>
<sequence length="428" mass="47636">MPFVFRLPGLVLCLFFLFSGSLLPAQEVKHRILVSTDVGGTDPDDFQSLIHLFMYADQVAIEGLVSSPFGAGRKSAILDMIDLYERDFPRLAARAKGFPSPDYLREVSKQGALKSAPYAGHAQSTEGSDWIIRCARKQSEQPLWVLVWGGLEDLAQALHDAPDIADKIRVYWIGGPNKKWSVNSYAYIAQNHPDLWMIEANATYRGWFMDPEAPAHLKGDAYYARYIQGKGAMGVAFKNYYGGRIKMGDTPSLAYLLHGSPAEPEGESWGGSFVRIDRSSRQVFAGASSAADTVAAYATLEWRFEGPELAIPADSTCFRMEILGQVWPGYYLGQGVYGIRYSPKRAETASYKTESGFPQLNGLQGGYTSTNPWPGEASATDMALGEHWYSDRPNPALFIEDQQGAQTIAKFREEFLLDWADRWDWLAE</sequence>
<dbReference type="InterPro" id="IPR036452">
    <property type="entry name" value="Ribo_hydro-like"/>
</dbReference>
<feature type="domain" description="DUF5060" evidence="2">
    <location>
        <begin position="294"/>
        <end position="355"/>
    </location>
</feature>